<dbReference type="EMBL" id="JALEMU010000024">
    <property type="protein sequence ID" value="MCI5754939.1"/>
    <property type="molecule type" value="Genomic_DNA"/>
</dbReference>
<feature type="region of interest" description="Disordered" evidence="1">
    <location>
        <begin position="28"/>
        <end position="54"/>
    </location>
</feature>
<dbReference type="Proteomes" id="UP001139365">
    <property type="component" value="Unassembled WGS sequence"/>
</dbReference>
<name>A0AAE3FG72_9BACT</name>
<comment type="caution">
    <text evidence="3">The sequence shown here is derived from an EMBL/GenBank/DDBJ whole genome shotgun (WGS) entry which is preliminary data.</text>
</comment>
<organism evidence="3 4">
    <name type="scientific">Candidatus Colimorpha enterica</name>
    <dbReference type="NCBI Taxonomy" id="3083063"/>
    <lineage>
        <taxon>Bacteria</taxon>
        <taxon>Pseudomonadati</taxon>
        <taxon>Bacteroidota</taxon>
        <taxon>Bacteroidia</taxon>
        <taxon>Bacteroidales</taxon>
        <taxon>Candidatus Colimorpha</taxon>
    </lineage>
</organism>
<evidence type="ECO:0000256" key="1">
    <source>
        <dbReference type="SAM" id="MobiDB-lite"/>
    </source>
</evidence>
<gene>
    <name evidence="3" type="ORF">MR241_01440</name>
</gene>
<reference evidence="3 4" key="1">
    <citation type="submission" date="2022-03" db="EMBL/GenBank/DDBJ databases">
        <title>Metagenome-assembled genomes from swine fecal metagenomes.</title>
        <authorList>
            <person name="Holman D.B."/>
            <person name="Kommadath A."/>
        </authorList>
    </citation>
    <scope>NUCLEOTIDE SEQUENCE [LARGE SCALE GENOMIC DNA]</scope>
    <source>
        <strain evidence="3">SUG147</strain>
    </source>
</reference>
<evidence type="ECO:0000313" key="4">
    <source>
        <dbReference type="Proteomes" id="UP001139365"/>
    </source>
</evidence>
<feature type="signal peptide" evidence="2">
    <location>
        <begin position="1"/>
        <end position="21"/>
    </location>
</feature>
<evidence type="ECO:0000313" key="3">
    <source>
        <dbReference type="EMBL" id="MCI5754939.1"/>
    </source>
</evidence>
<dbReference type="AlphaFoldDB" id="A0AAE3FG72"/>
<evidence type="ECO:0000256" key="2">
    <source>
        <dbReference type="SAM" id="SignalP"/>
    </source>
</evidence>
<accession>A0AAE3FG72</accession>
<feature type="chain" id="PRO_5042258195" evidence="2">
    <location>
        <begin position="22"/>
        <end position="493"/>
    </location>
</feature>
<dbReference type="Gene3D" id="3.40.190.10">
    <property type="entry name" value="Periplasmic binding protein-like II"/>
    <property type="match status" value="1"/>
</dbReference>
<feature type="compositionally biased region" description="Low complexity" evidence="1">
    <location>
        <begin position="29"/>
        <end position="43"/>
    </location>
</feature>
<sequence length="493" mass="52832">MKKRSMAQLAVLLVLALSSCGIITINRPGQTTDSGGTTGTDITAPTWESKDYPTMPEEDYSGMAKKKTDSLPAADLSGRSVIFAAASETGDIFNAESETYSQAALYRDSLVAGRYNAKVISLFSSASQLLSDAKAADKSGDYYADFAVIRSGDVPAYCSGGYLRNLKSLLFTELDDECYDSRATAQLTVGGVVIGTAGWAVRQPENYGCLYLNLTLGEKYGIKPDYGRLVSGGFTWDVLFESMKLMPEDGIRFVSRDGVSPLVAGLFFSTGQNYLSNSDGYSLACRNDITERFVSDMKTLLSMRTDSIKKNITVADESGVESEKEVTLTGTDIFLTGEALVLSGTLGTMKEIKNCGFMWEALPLPKTDGTQAKYSTPLSSDAPVITALASADNPESAGYVLRAVNTASYGYIERCFFAEAQSEYITGVHTPDMMELICQDPVYDHAAMFGASSKNLRNGTYNAVVSAVTGSKSLKSCLDAAKASLNAYIGSLS</sequence>
<proteinExistence type="predicted"/>
<dbReference type="PROSITE" id="PS51257">
    <property type="entry name" value="PROKAR_LIPOPROTEIN"/>
    <property type="match status" value="1"/>
</dbReference>
<keyword evidence="2" id="KW-0732">Signal</keyword>
<dbReference type="SUPFAM" id="SSF53850">
    <property type="entry name" value="Periplasmic binding protein-like II"/>
    <property type="match status" value="1"/>
</dbReference>
<protein>
    <submittedName>
        <fullName evidence="3">Uncharacterized protein</fullName>
    </submittedName>
</protein>